<evidence type="ECO:0000256" key="1">
    <source>
        <dbReference type="SAM" id="MobiDB-lite"/>
    </source>
</evidence>
<protein>
    <recommendedName>
        <fullName evidence="2">DUF551 domain-containing protein</fullName>
    </recommendedName>
</protein>
<dbReference type="InterPro" id="IPR007539">
    <property type="entry name" value="DUF551"/>
</dbReference>
<evidence type="ECO:0000313" key="4">
    <source>
        <dbReference type="EMBL" id="GLS64516.1"/>
    </source>
</evidence>
<reference evidence="4" key="1">
    <citation type="journal article" date="2014" name="Int. J. Syst. Evol. Microbiol.">
        <title>Complete genome of a new Firmicutes species belonging to the dominant human colonic microbiota ('Ruminococcus bicirculans') reveals two chromosomes and a selective capacity to utilize plant glucans.</title>
        <authorList>
            <consortium name="NISC Comparative Sequencing Program"/>
            <person name="Wegmann U."/>
            <person name="Louis P."/>
            <person name="Goesmann A."/>
            <person name="Henrissat B."/>
            <person name="Duncan S.H."/>
            <person name="Flint H.J."/>
        </authorList>
    </citation>
    <scope>NUCLEOTIDE SEQUENCE</scope>
    <source>
        <strain evidence="4">NBRC 107715</strain>
    </source>
</reference>
<dbReference type="AlphaFoldDB" id="A0A512JDE7"/>
<comment type="caution">
    <text evidence="3">The sequence shown here is derived from an EMBL/GenBank/DDBJ whole genome shotgun (WGS) entry which is preliminary data.</text>
</comment>
<proteinExistence type="predicted"/>
<dbReference type="Pfam" id="PF04448">
    <property type="entry name" value="DUF551"/>
    <property type="match status" value="1"/>
</dbReference>
<feature type="domain" description="DUF551" evidence="2">
    <location>
        <begin position="12"/>
        <end position="75"/>
    </location>
</feature>
<reference evidence="3 5" key="3">
    <citation type="submission" date="2019-07" db="EMBL/GenBank/DDBJ databases">
        <title>Whole genome shotgun sequence of Methylobacterium oxalidis NBRC 107715.</title>
        <authorList>
            <person name="Hosoyama A."/>
            <person name="Uohara A."/>
            <person name="Ohji S."/>
            <person name="Ichikawa N."/>
        </authorList>
    </citation>
    <scope>NUCLEOTIDE SEQUENCE [LARGE SCALE GENOMIC DNA]</scope>
    <source>
        <strain evidence="3 5">NBRC 107715</strain>
    </source>
</reference>
<evidence type="ECO:0000313" key="6">
    <source>
        <dbReference type="Proteomes" id="UP001156856"/>
    </source>
</evidence>
<organism evidence="3 5">
    <name type="scientific">Methylobacterium oxalidis</name>
    <dbReference type="NCBI Taxonomy" id="944322"/>
    <lineage>
        <taxon>Bacteria</taxon>
        <taxon>Pseudomonadati</taxon>
        <taxon>Pseudomonadota</taxon>
        <taxon>Alphaproteobacteria</taxon>
        <taxon>Hyphomicrobiales</taxon>
        <taxon>Methylobacteriaceae</taxon>
        <taxon>Methylobacterium</taxon>
    </lineage>
</organism>
<feature type="region of interest" description="Disordered" evidence="1">
    <location>
        <begin position="71"/>
        <end position="108"/>
    </location>
</feature>
<accession>A0A512JDE7</accession>
<evidence type="ECO:0000259" key="2">
    <source>
        <dbReference type="Pfam" id="PF04448"/>
    </source>
</evidence>
<reference evidence="4" key="4">
    <citation type="submission" date="2023-01" db="EMBL/GenBank/DDBJ databases">
        <title>Draft genome sequence of Methylobacterium oxalidis strain NBRC 107715.</title>
        <authorList>
            <person name="Sun Q."/>
            <person name="Mori K."/>
        </authorList>
    </citation>
    <scope>NUCLEOTIDE SEQUENCE</scope>
    <source>
        <strain evidence="4">NBRC 107715</strain>
    </source>
</reference>
<gene>
    <name evidence="4" type="ORF">GCM10007888_28970</name>
    <name evidence="3" type="ORF">MOX02_60170</name>
</gene>
<reference evidence="6" key="2">
    <citation type="journal article" date="2019" name="Int. J. Syst. Evol. Microbiol.">
        <title>The Global Catalogue of Microorganisms (GCM) 10K type strain sequencing project: providing services to taxonomists for standard genome sequencing and annotation.</title>
        <authorList>
            <consortium name="The Broad Institute Genomics Platform"/>
            <consortium name="The Broad Institute Genome Sequencing Center for Infectious Disease"/>
            <person name="Wu L."/>
            <person name="Ma J."/>
        </authorList>
    </citation>
    <scope>NUCLEOTIDE SEQUENCE [LARGE SCALE GENOMIC DNA]</scope>
    <source>
        <strain evidence="6">NBRC 107715</strain>
    </source>
</reference>
<dbReference type="Proteomes" id="UP001156856">
    <property type="component" value="Unassembled WGS sequence"/>
</dbReference>
<sequence>MPEWQPIETAPRDDTWILLSGGTVDWAEYAFGITCPPVVVACRRSEEWIVSLADSGYALTRYRNPTHWMPLPATPLPDDAPTQSSREEFTVPERSSPYLKPRHVRRGS</sequence>
<dbReference type="EMBL" id="BSPK01000043">
    <property type="protein sequence ID" value="GLS64516.1"/>
    <property type="molecule type" value="Genomic_DNA"/>
</dbReference>
<keyword evidence="6" id="KW-1185">Reference proteome</keyword>
<dbReference type="EMBL" id="BJZU01000221">
    <property type="protein sequence ID" value="GEP07979.1"/>
    <property type="molecule type" value="Genomic_DNA"/>
</dbReference>
<name>A0A512JDE7_9HYPH</name>
<evidence type="ECO:0000313" key="3">
    <source>
        <dbReference type="EMBL" id="GEP07979.1"/>
    </source>
</evidence>
<evidence type="ECO:0000313" key="5">
    <source>
        <dbReference type="Proteomes" id="UP000321960"/>
    </source>
</evidence>
<dbReference type="Proteomes" id="UP000321960">
    <property type="component" value="Unassembled WGS sequence"/>
</dbReference>